<gene>
    <name evidence="2" type="ORF">C4D60_Mb10t19250</name>
</gene>
<keyword evidence="3" id="KW-1185">Reference proteome</keyword>
<protein>
    <submittedName>
        <fullName evidence="2">Uncharacterized protein</fullName>
    </submittedName>
</protein>
<sequence length="111" mass="12801">MGDLETGQRGQQSRRSRAPPVQKKVHARDFGLSEYWVCGSAPLCACSVVSFHEKWKSFYLPREMKESGARARRDKARAPRFMFKWHASKRCRLGAHLKRSTLGLRRAPELN</sequence>
<accession>A0A4S8IY97</accession>
<evidence type="ECO:0000313" key="2">
    <source>
        <dbReference type="EMBL" id="THU53900.1"/>
    </source>
</evidence>
<comment type="caution">
    <text evidence="2">The sequence shown here is derived from an EMBL/GenBank/DDBJ whole genome shotgun (WGS) entry which is preliminary data.</text>
</comment>
<name>A0A4S8IY97_MUSBA</name>
<feature type="region of interest" description="Disordered" evidence="1">
    <location>
        <begin position="1"/>
        <end position="24"/>
    </location>
</feature>
<evidence type="ECO:0000256" key="1">
    <source>
        <dbReference type="SAM" id="MobiDB-lite"/>
    </source>
</evidence>
<dbReference type="Proteomes" id="UP000317650">
    <property type="component" value="Chromosome 10"/>
</dbReference>
<dbReference type="EMBL" id="PYDT01000008">
    <property type="protein sequence ID" value="THU53900.1"/>
    <property type="molecule type" value="Genomic_DNA"/>
</dbReference>
<reference evidence="2 3" key="1">
    <citation type="journal article" date="2019" name="Nat. Plants">
        <title>Genome sequencing of Musa balbisiana reveals subgenome evolution and function divergence in polyploid bananas.</title>
        <authorList>
            <person name="Yao X."/>
        </authorList>
    </citation>
    <scope>NUCLEOTIDE SEQUENCE [LARGE SCALE GENOMIC DNA]</scope>
    <source>
        <strain evidence="3">cv. DH-PKW</strain>
        <tissue evidence="2">Leaves</tissue>
    </source>
</reference>
<evidence type="ECO:0000313" key="3">
    <source>
        <dbReference type="Proteomes" id="UP000317650"/>
    </source>
</evidence>
<organism evidence="2 3">
    <name type="scientific">Musa balbisiana</name>
    <name type="common">Banana</name>
    <dbReference type="NCBI Taxonomy" id="52838"/>
    <lineage>
        <taxon>Eukaryota</taxon>
        <taxon>Viridiplantae</taxon>
        <taxon>Streptophyta</taxon>
        <taxon>Embryophyta</taxon>
        <taxon>Tracheophyta</taxon>
        <taxon>Spermatophyta</taxon>
        <taxon>Magnoliopsida</taxon>
        <taxon>Liliopsida</taxon>
        <taxon>Zingiberales</taxon>
        <taxon>Musaceae</taxon>
        <taxon>Musa</taxon>
    </lineage>
</organism>
<proteinExistence type="predicted"/>
<dbReference type="AlphaFoldDB" id="A0A4S8IY97"/>